<sequence>MATRQVLMDLGGDPSISFVARLSFGTLESIVSHIPPMQDYTTVEMAKVVVAYVLNLMRQRALLLKLLEVAKAITLVERDEKAAETKCKKVEQENEQLRKEMKELQAGFAA</sequence>
<accession>A0A438D9S5</accession>
<dbReference type="Proteomes" id="UP000288805">
    <property type="component" value="Unassembled WGS sequence"/>
</dbReference>
<protein>
    <submittedName>
        <fullName evidence="2">Uncharacterized protein</fullName>
    </submittedName>
</protein>
<feature type="coiled-coil region" evidence="1">
    <location>
        <begin position="73"/>
        <end position="107"/>
    </location>
</feature>
<keyword evidence="1" id="KW-0175">Coiled coil</keyword>
<organism evidence="2 3">
    <name type="scientific">Vitis vinifera</name>
    <name type="common">Grape</name>
    <dbReference type="NCBI Taxonomy" id="29760"/>
    <lineage>
        <taxon>Eukaryota</taxon>
        <taxon>Viridiplantae</taxon>
        <taxon>Streptophyta</taxon>
        <taxon>Embryophyta</taxon>
        <taxon>Tracheophyta</taxon>
        <taxon>Spermatophyta</taxon>
        <taxon>Magnoliopsida</taxon>
        <taxon>eudicotyledons</taxon>
        <taxon>Gunneridae</taxon>
        <taxon>Pentapetalae</taxon>
        <taxon>rosids</taxon>
        <taxon>Vitales</taxon>
        <taxon>Vitaceae</taxon>
        <taxon>Viteae</taxon>
        <taxon>Vitis</taxon>
    </lineage>
</organism>
<proteinExistence type="predicted"/>
<dbReference type="AlphaFoldDB" id="A0A438D9S5"/>
<name>A0A438D9S5_VITVI</name>
<comment type="caution">
    <text evidence="2">The sequence shown here is derived from an EMBL/GenBank/DDBJ whole genome shotgun (WGS) entry which is preliminary data.</text>
</comment>
<evidence type="ECO:0000313" key="3">
    <source>
        <dbReference type="Proteomes" id="UP000288805"/>
    </source>
</evidence>
<dbReference type="EMBL" id="QGNW01001725">
    <property type="protein sequence ID" value="RVW32189.1"/>
    <property type="molecule type" value="Genomic_DNA"/>
</dbReference>
<evidence type="ECO:0000256" key="1">
    <source>
        <dbReference type="SAM" id="Coils"/>
    </source>
</evidence>
<reference evidence="2 3" key="1">
    <citation type="journal article" date="2018" name="PLoS Genet.">
        <title>Population sequencing reveals clonal diversity and ancestral inbreeding in the grapevine cultivar Chardonnay.</title>
        <authorList>
            <person name="Roach M.J."/>
            <person name="Johnson D.L."/>
            <person name="Bohlmann J."/>
            <person name="van Vuuren H.J."/>
            <person name="Jones S.J."/>
            <person name="Pretorius I.S."/>
            <person name="Schmidt S.A."/>
            <person name="Borneman A.R."/>
        </authorList>
    </citation>
    <scope>NUCLEOTIDE SEQUENCE [LARGE SCALE GENOMIC DNA]</scope>
    <source>
        <strain evidence="3">cv. Chardonnay</strain>
        <tissue evidence="2">Leaf</tissue>
    </source>
</reference>
<gene>
    <name evidence="2" type="ORF">CK203_080086</name>
</gene>
<evidence type="ECO:0000313" key="2">
    <source>
        <dbReference type="EMBL" id="RVW32189.1"/>
    </source>
</evidence>